<name>A0ACC5PMJ5_ENTAG</name>
<sequence>MRRAKITPISKAKAAMKFKNKVLIIGALSALSVATVLAWQAYPRQAISFDCRGRLHTDIINGACRSKSAADIFLSFNTQGEGFILAAGSRSCEKSQPVKVDAMAKFTYKREGDFYTLRVQRSGPDIEALFSPLKYKDIKMKITALNSGDYRLSLPNETLMVCTEE</sequence>
<keyword evidence="2" id="KW-1185">Reference proteome</keyword>
<comment type="caution">
    <text evidence="1">The sequence shown here is derived from an EMBL/GenBank/DDBJ whole genome shotgun (WGS) entry which is preliminary data.</text>
</comment>
<accession>A0ACC5PMJ5</accession>
<dbReference type="Proteomes" id="UP000610459">
    <property type="component" value="Unassembled WGS sequence"/>
</dbReference>
<protein>
    <submittedName>
        <fullName evidence="1">Uncharacterized protein</fullName>
    </submittedName>
</protein>
<reference evidence="1 2" key="1">
    <citation type="journal article" date="2020" name="FEMS Microbiol. Ecol.">
        <title>Temporal dynamics of bacterial communities during seed development and maturation.</title>
        <authorList>
            <person name="Chesneau G."/>
            <person name="Torres-Cortes G."/>
            <person name="Briand M."/>
            <person name="Darrasse A."/>
            <person name="Preveaux A."/>
            <person name="Marais C."/>
            <person name="Jacques M.A."/>
            <person name="Shade A."/>
            <person name="Barret M."/>
        </authorList>
    </citation>
    <scope>NUCLEOTIDE SEQUENCE [LARGE SCALE GENOMIC DNA]</scope>
    <source>
        <strain evidence="1 2">CFBP13709</strain>
    </source>
</reference>
<evidence type="ECO:0000313" key="1">
    <source>
        <dbReference type="EMBL" id="MBD8126058.1"/>
    </source>
</evidence>
<dbReference type="EMBL" id="JACYNR010000004">
    <property type="protein sequence ID" value="MBD8126058.1"/>
    <property type="molecule type" value="Genomic_DNA"/>
</dbReference>
<organism evidence="1 2">
    <name type="scientific">Enterobacter agglomerans</name>
    <name type="common">Erwinia herbicola</name>
    <name type="synonym">Pantoea agglomerans</name>
    <dbReference type="NCBI Taxonomy" id="549"/>
    <lineage>
        <taxon>Bacteria</taxon>
        <taxon>Pseudomonadati</taxon>
        <taxon>Pseudomonadota</taxon>
        <taxon>Gammaproteobacteria</taxon>
        <taxon>Enterobacterales</taxon>
        <taxon>Erwiniaceae</taxon>
        <taxon>Pantoea</taxon>
        <taxon>Pantoea agglomerans group</taxon>
    </lineage>
</organism>
<gene>
    <name evidence="1" type="ORF">IFT41_08025</name>
</gene>
<proteinExistence type="predicted"/>
<evidence type="ECO:0000313" key="2">
    <source>
        <dbReference type="Proteomes" id="UP000610459"/>
    </source>
</evidence>